<accession>A0A934K8H9</accession>
<dbReference type="Gene3D" id="1.20.120.450">
    <property type="entry name" value="dinb family like domain"/>
    <property type="match status" value="1"/>
</dbReference>
<protein>
    <recommendedName>
        <fullName evidence="4">DinB-like domain-containing protein</fullName>
    </recommendedName>
</protein>
<dbReference type="AlphaFoldDB" id="A0A934K8H9"/>
<proteinExistence type="predicted"/>
<evidence type="ECO:0000256" key="1">
    <source>
        <dbReference type="SAM" id="MobiDB-lite"/>
    </source>
</evidence>
<comment type="caution">
    <text evidence="2">The sequence shown here is derived from an EMBL/GenBank/DDBJ whole genome shotgun (WGS) entry which is preliminary data.</text>
</comment>
<evidence type="ECO:0008006" key="4">
    <source>
        <dbReference type="Google" id="ProtNLM"/>
    </source>
</evidence>
<dbReference type="Proteomes" id="UP000620075">
    <property type="component" value="Unassembled WGS sequence"/>
</dbReference>
<feature type="region of interest" description="Disordered" evidence="1">
    <location>
        <begin position="18"/>
        <end position="39"/>
    </location>
</feature>
<evidence type="ECO:0000313" key="3">
    <source>
        <dbReference type="Proteomes" id="UP000620075"/>
    </source>
</evidence>
<dbReference type="EMBL" id="JAEKNQ010000010">
    <property type="protein sequence ID" value="MBJ7601944.1"/>
    <property type="molecule type" value="Genomic_DNA"/>
</dbReference>
<reference evidence="2 3" key="1">
    <citation type="submission" date="2020-10" db="EMBL/GenBank/DDBJ databases">
        <title>Ca. Dormibacterota MAGs.</title>
        <authorList>
            <person name="Montgomery K."/>
        </authorList>
    </citation>
    <scope>NUCLEOTIDE SEQUENCE [LARGE SCALE GENOMIC DNA]</scope>
    <source>
        <strain evidence="2">SC8811_S16_3</strain>
    </source>
</reference>
<organism evidence="2 3">
    <name type="scientific">Candidatus Dormiibacter inghamiae</name>
    <dbReference type="NCBI Taxonomy" id="3127013"/>
    <lineage>
        <taxon>Bacteria</taxon>
        <taxon>Bacillati</taxon>
        <taxon>Candidatus Dormiibacterota</taxon>
        <taxon>Candidatus Dormibacteria</taxon>
        <taxon>Candidatus Dormibacterales</taxon>
        <taxon>Candidatus Dormibacteraceae</taxon>
        <taxon>Candidatus Dormiibacter</taxon>
    </lineage>
</organism>
<evidence type="ECO:0000313" key="2">
    <source>
        <dbReference type="EMBL" id="MBJ7601944.1"/>
    </source>
</evidence>
<gene>
    <name evidence="2" type="ORF">JF888_01890</name>
</gene>
<dbReference type="InterPro" id="IPR034660">
    <property type="entry name" value="DinB/YfiT-like"/>
</dbReference>
<sequence length="162" mass="17698">MSNLQDLRRRVAECARRLDQLQPLGPGEPGPPDPATGERWNRFNVLGHVGEMLPFWTGEMRRLLEGASEFGRDEDGYVRREAAIVSAAEADEAELLHAARSGTAGLAALLDDVSESDLSRVALRRSREGERESTLGDQLEQALVGHLEEHVAQLEGRSSASA</sequence>
<name>A0A934K8H9_9BACT</name>
<dbReference type="RefSeq" id="WP_338176332.1">
    <property type="nucleotide sequence ID" value="NZ_JAEKNQ010000010.1"/>
</dbReference>
<dbReference type="SUPFAM" id="SSF109854">
    <property type="entry name" value="DinB/YfiT-like putative metalloenzymes"/>
    <property type="match status" value="1"/>
</dbReference>